<evidence type="ECO:0000256" key="8">
    <source>
        <dbReference type="RuleBase" id="RU362056"/>
    </source>
</evidence>
<feature type="domain" description="Kazal-like" evidence="10">
    <location>
        <begin position="625"/>
        <end position="677"/>
    </location>
</feature>
<evidence type="ECO:0000313" key="12">
    <source>
        <dbReference type="EMBL" id="RWS09759.1"/>
    </source>
</evidence>
<comment type="caution">
    <text evidence="8">Lacks conserved residue(s) required for the propagation of feature annotation.</text>
</comment>
<protein>
    <recommendedName>
        <fullName evidence="8">Solute carrier organic anion transporter family member</fullName>
    </recommendedName>
</protein>
<evidence type="ECO:0000256" key="5">
    <source>
        <dbReference type="ARBA" id="ARBA00022989"/>
    </source>
</evidence>
<sequence length="904" mass="99792">MATACCKGGDNSSVEDNCSQVVSADRDLANDSLFASKKKHMSTSILLLPTSGKEFAHRFGHKRTKSAGSNSYCTPDFGLYTATGLYAHQSGFHVDSGRKPLVNRFTTSEINVAIVDYSLNVPSKETNADQTLWQQMDCVNDDSESDESRNCGILNYRPKCLQRLARIEMFVLSLFHVKLCVNDVKITLFRIQMNSVITTIEKRFDIPSGLSGAVASTFELGNLLTIIFVSYFGTNRHIPVWIGKGVVVTGIGSLLFAVPHFMETNNPLENVNISGPLDDNICHIPTPALHSPYAERASHYINPPAPEADPSQCRDGGTYRAPHILIFMLAMVLIGSGGTPIFSLGTIYIDDHVKQENSSMFIGCMYSMVGFGLVCGFLLGGYFITIHENSFGTGTIPADIYNGHPKWIGAWWMGFILLGILLILISFPFFAFPKKLKKHVKKEKALVCDQSLNNQKEECSSQIATMKMGADIKCNEVIVSQPPKQKQDYGRNLKDIPSCMWRLLTNPVYIITCLGSCMELCIVSGFLVFLPKYLETQFTINKSNANLYAGGIAVPGACIGIFLGGYILKRFQMKPKGAIQFVLFFNIVCMGLYTALYFLGCDNIKMAGATHPYFNSTQLLDGFQVNLTADCNMGCGCSPNDIEPICGENGITYFSPCHAGCKIAGGPRHIQNYSNCACIKDFFSNQEVRAVPIATSGPCPQMCQAMPLFLIILFVVTLAVSINQMPLLTIILRSVDEEERAFALGMQFVLFRLFAYIPSPILFGNVIDSTCLLWKAHCGRQGGFCLMYNIEHFRLRYVGVCSGLKVAAGLLFFLDWLLICWTRKKSFKEAQELRIDDFVSSVISLDQLSAFGHADVITQKEEMRPLGETSPDSDYNSANDPYDIQDELVGVSAGSDHPNSFSSK</sequence>
<feature type="transmembrane region" description="Helical" evidence="8">
    <location>
        <begin position="209"/>
        <end position="229"/>
    </location>
</feature>
<feature type="transmembrane region" description="Helical" evidence="8">
    <location>
        <begin position="580"/>
        <end position="600"/>
    </location>
</feature>
<feature type="transmembrane region" description="Helical" evidence="8">
    <location>
        <begin position="708"/>
        <end position="732"/>
    </location>
</feature>
<feature type="transmembrane region" description="Helical" evidence="8">
    <location>
        <begin position="361"/>
        <end position="384"/>
    </location>
</feature>
<reference evidence="12" key="2">
    <citation type="submission" date="2018-11" db="EMBL/GenBank/DDBJ databases">
        <title>Trombidioid mite genomics.</title>
        <authorList>
            <person name="Dong X."/>
        </authorList>
    </citation>
    <scope>NUCLEOTIDE SEQUENCE</scope>
    <source>
        <strain evidence="12">UoL-WK</strain>
    </source>
</reference>
<dbReference type="Pfam" id="PF03137">
    <property type="entry name" value="OATP"/>
    <property type="match status" value="1"/>
</dbReference>
<dbReference type="InterPro" id="IPR004156">
    <property type="entry name" value="OATP"/>
</dbReference>
<evidence type="ECO:0000259" key="10">
    <source>
        <dbReference type="PROSITE" id="PS51465"/>
    </source>
</evidence>
<keyword evidence="4 8" id="KW-0812">Transmembrane</keyword>
<evidence type="ECO:0000313" key="11">
    <source>
        <dbReference type="EMBL" id="RWS08817.1"/>
    </source>
</evidence>
<dbReference type="InterPro" id="IPR036259">
    <property type="entry name" value="MFS_trans_sf"/>
</dbReference>
<feature type="transmembrane region" description="Helical" evidence="8">
    <location>
        <begin position="797"/>
        <end position="819"/>
    </location>
</feature>
<gene>
    <name evidence="11" type="ORF">B4U79_14223</name>
    <name evidence="12" type="ORF">B4U79_15386</name>
</gene>
<dbReference type="GO" id="GO:0006811">
    <property type="term" value="P:monoatomic ion transport"/>
    <property type="evidence" value="ECO:0007669"/>
    <property type="project" value="UniProtKB-KW"/>
</dbReference>
<keyword evidence="6 8" id="KW-0472">Membrane</keyword>
<proteinExistence type="inferred from homology"/>
<dbReference type="EMBL" id="NCKU01002361">
    <property type="protein sequence ID" value="RWS09759.1"/>
    <property type="molecule type" value="Genomic_DNA"/>
</dbReference>
<feature type="transmembrane region" description="Helical" evidence="8">
    <location>
        <begin position="241"/>
        <end position="262"/>
    </location>
</feature>
<keyword evidence="8" id="KW-0813">Transport</keyword>
<feature type="region of interest" description="Disordered" evidence="9">
    <location>
        <begin position="862"/>
        <end position="882"/>
    </location>
</feature>
<dbReference type="GO" id="GO:0015347">
    <property type="term" value="F:sodium-independent organic anion transmembrane transporter activity"/>
    <property type="evidence" value="ECO:0007669"/>
    <property type="project" value="TreeGrafter"/>
</dbReference>
<dbReference type="SUPFAM" id="SSF103473">
    <property type="entry name" value="MFS general substrate transporter"/>
    <property type="match status" value="1"/>
</dbReference>
<dbReference type="NCBIfam" id="TIGR00805">
    <property type="entry name" value="oat"/>
    <property type="match status" value="1"/>
</dbReference>
<organism evidence="12 13">
    <name type="scientific">Dinothrombium tinctorium</name>
    <dbReference type="NCBI Taxonomy" id="1965070"/>
    <lineage>
        <taxon>Eukaryota</taxon>
        <taxon>Metazoa</taxon>
        <taxon>Ecdysozoa</taxon>
        <taxon>Arthropoda</taxon>
        <taxon>Chelicerata</taxon>
        <taxon>Arachnida</taxon>
        <taxon>Acari</taxon>
        <taxon>Acariformes</taxon>
        <taxon>Trombidiformes</taxon>
        <taxon>Prostigmata</taxon>
        <taxon>Anystina</taxon>
        <taxon>Parasitengona</taxon>
        <taxon>Trombidioidea</taxon>
        <taxon>Trombidiidae</taxon>
        <taxon>Dinothrombium</taxon>
    </lineage>
</organism>
<dbReference type="GO" id="GO:0043252">
    <property type="term" value="P:sodium-independent organic anion transport"/>
    <property type="evidence" value="ECO:0007669"/>
    <property type="project" value="TreeGrafter"/>
</dbReference>
<feature type="transmembrane region" description="Helical" evidence="8">
    <location>
        <begin position="324"/>
        <end position="349"/>
    </location>
</feature>
<evidence type="ECO:0000313" key="13">
    <source>
        <dbReference type="Proteomes" id="UP000285301"/>
    </source>
</evidence>
<dbReference type="Proteomes" id="UP000285301">
    <property type="component" value="Unassembled WGS sequence"/>
</dbReference>
<dbReference type="AlphaFoldDB" id="A0A3S3QJJ3"/>
<feature type="compositionally biased region" description="Polar residues" evidence="9">
    <location>
        <begin position="870"/>
        <end position="879"/>
    </location>
</feature>
<evidence type="ECO:0000256" key="9">
    <source>
        <dbReference type="SAM" id="MobiDB-lite"/>
    </source>
</evidence>
<evidence type="ECO:0000256" key="4">
    <source>
        <dbReference type="ARBA" id="ARBA00022692"/>
    </source>
</evidence>
<dbReference type="InterPro" id="IPR036058">
    <property type="entry name" value="Kazal_dom_sf"/>
</dbReference>
<keyword evidence="5 8" id="KW-1133">Transmembrane helix</keyword>
<feature type="transmembrane region" description="Helical" evidence="8">
    <location>
        <begin position="508"/>
        <end position="527"/>
    </location>
</feature>
<evidence type="ECO:0000256" key="6">
    <source>
        <dbReference type="ARBA" id="ARBA00023136"/>
    </source>
</evidence>
<dbReference type="PANTHER" id="PTHR11388:SF142">
    <property type="entry name" value="SOLUTE CARRIER ORGANIC ANION TRANSPORTER FAMILY MEMBER 5A1"/>
    <property type="match status" value="1"/>
</dbReference>
<evidence type="ECO:0000256" key="3">
    <source>
        <dbReference type="ARBA" id="ARBA00022475"/>
    </source>
</evidence>
<keyword evidence="3" id="KW-1003">Cell membrane</keyword>
<dbReference type="EMBL" id="NCKU01002775">
    <property type="protein sequence ID" value="RWS08817.1"/>
    <property type="molecule type" value="Genomic_DNA"/>
</dbReference>
<dbReference type="OrthoDB" id="5062115at2759"/>
<feature type="transmembrane region" description="Helical" evidence="8">
    <location>
        <begin position="547"/>
        <end position="568"/>
    </location>
</feature>
<dbReference type="Gene3D" id="3.30.60.30">
    <property type="match status" value="1"/>
</dbReference>
<dbReference type="PANTHER" id="PTHR11388">
    <property type="entry name" value="ORGANIC ANION TRANSPORTER"/>
    <property type="match status" value="1"/>
</dbReference>
<keyword evidence="8" id="KW-0406">Ion transport</keyword>
<comment type="subcellular location">
    <subcellularLocation>
        <location evidence="1 8">Cell membrane</location>
        <topology evidence="1 8">Multi-pass membrane protein</topology>
    </subcellularLocation>
</comment>
<keyword evidence="13" id="KW-1185">Reference proteome</keyword>
<comment type="similarity">
    <text evidence="2 8">Belongs to the organo anion transporter (TC 2.A.60) family.</text>
</comment>
<keyword evidence="7" id="KW-1015">Disulfide bond</keyword>
<feature type="transmembrane region" description="Helical" evidence="8">
    <location>
        <begin position="410"/>
        <end position="432"/>
    </location>
</feature>
<dbReference type="SUPFAM" id="SSF100895">
    <property type="entry name" value="Kazal-type serine protease inhibitors"/>
    <property type="match status" value="1"/>
</dbReference>
<evidence type="ECO:0000256" key="2">
    <source>
        <dbReference type="ARBA" id="ARBA00009657"/>
    </source>
</evidence>
<reference evidence="12 13" key="1">
    <citation type="journal article" date="2018" name="Gigascience">
        <title>Genomes of trombidid mites reveal novel predicted allergens and laterally-transferred genes associated with secondary metabolism.</title>
        <authorList>
            <person name="Dong X."/>
            <person name="Chaisiri K."/>
            <person name="Xia D."/>
            <person name="Armstrong S.D."/>
            <person name="Fang Y."/>
            <person name="Donnelly M.J."/>
            <person name="Kadowaki T."/>
            <person name="McGarry J.W."/>
            <person name="Darby A.C."/>
            <person name="Makepeace B.L."/>
        </authorList>
    </citation>
    <scope>NUCLEOTIDE SEQUENCE [LARGE SCALE GENOMIC DNA]</scope>
    <source>
        <strain evidence="12">UoL-WK</strain>
    </source>
</reference>
<dbReference type="GO" id="GO:0016323">
    <property type="term" value="C:basolateral plasma membrane"/>
    <property type="evidence" value="ECO:0007669"/>
    <property type="project" value="TreeGrafter"/>
</dbReference>
<dbReference type="PROSITE" id="PS51465">
    <property type="entry name" value="KAZAL_2"/>
    <property type="match status" value="1"/>
</dbReference>
<feature type="transmembrane region" description="Helical" evidence="8">
    <location>
        <begin position="744"/>
        <end position="763"/>
    </location>
</feature>
<comment type="caution">
    <text evidence="12">The sequence shown here is derived from an EMBL/GenBank/DDBJ whole genome shotgun (WGS) entry which is preliminary data.</text>
</comment>
<dbReference type="Pfam" id="PF07648">
    <property type="entry name" value="Kazal_2"/>
    <property type="match status" value="1"/>
</dbReference>
<dbReference type="InterPro" id="IPR002350">
    <property type="entry name" value="Kazal_dom"/>
</dbReference>
<name>A0A3S3QJJ3_9ACAR</name>
<evidence type="ECO:0000256" key="7">
    <source>
        <dbReference type="ARBA" id="ARBA00023157"/>
    </source>
</evidence>
<evidence type="ECO:0000256" key="1">
    <source>
        <dbReference type="ARBA" id="ARBA00004651"/>
    </source>
</evidence>
<dbReference type="Gene3D" id="1.20.1250.20">
    <property type="entry name" value="MFS general substrate transporter like domains"/>
    <property type="match status" value="1"/>
</dbReference>
<accession>A0A3S3QJJ3</accession>